<feature type="signal peptide" evidence="1">
    <location>
        <begin position="1"/>
        <end position="27"/>
    </location>
</feature>
<protein>
    <recommendedName>
        <fullName evidence="2">VWFA domain-containing protein</fullName>
    </recommendedName>
</protein>
<dbReference type="PANTHER" id="PTHR10579">
    <property type="entry name" value="CALCIUM-ACTIVATED CHLORIDE CHANNEL REGULATOR"/>
    <property type="match status" value="1"/>
</dbReference>
<proteinExistence type="predicted"/>
<dbReference type="PROSITE" id="PS50234">
    <property type="entry name" value="VWFA"/>
    <property type="match status" value="1"/>
</dbReference>
<evidence type="ECO:0000313" key="3">
    <source>
        <dbReference type="EMBL" id="GHB94653.1"/>
    </source>
</evidence>
<dbReference type="InterPro" id="IPR002035">
    <property type="entry name" value="VWF_A"/>
</dbReference>
<dbReference type="SUPFAM" id="SSF53300">
    <property type="entry name" value="vWA-like"/>
    <property type="match status" value="1"/>
</dbReference>
<dbReference type="Pfam" id="PF00092">
    <property type="entry name" value="VWA"/>
    <property type="match status" value="1"/>
</dbReference>
<evidence type="ECO:0000313" key="4">
    <source>
        <dbReference type="Proteomes" id="UP000642829"/>
    </source>
</evidence>
<dbReference type="Gene3D" id="3.40.50.410">
    <property type="entry name" value="von Willebrand factor, type A domain"/>
    <property type="match status" value="1"/>
</dbReference>
<dbReference type="InterPro" id="IPR036465">
    <property type="entry name" value="vWFA_dom_sf"/>
</dbReference>
<dbReference type="EMBL" id="BMXG01000004">
    <property type="protein sequence ID" value="GHB94653.1"/>
    <property type="molecule type" value="Genomic_DNA"/>
</dbReference>
<evidence type="ECO:0000259" key="2">
    <source>
        <dbReference type="PROSITE" id="PS50234"/>
    </source>
</evidence>
<accession>A0A8J3DFC6</accession>
<gene>
    <name evidence="3" type="ORF">GCM10007047_07710</name>
</gene>
<feature type="domain" description="VWFA" evidence="2">
    <location>
        <begin position="74"/>
        <end position="248"/>
    </location>
</feature>
<organism evidence="3 4">
    <name type="scientific">Cerasicoccus arenae</name>
    <dbReference type="NCBI Taxonomy" id="424488"/>
    <lineage>
        <taxon>Bacteria</taxon>
        <taxon>Pseudomonadati</taxon>
        <taxon>Verrucomicrobiota</taxon>
        <taxon>Opitutia</taxon>
        <taxon>Puniceicoccales</taxon>
        <taxon>Cerasicoccaceae</taxon>
        <taxon>Cerasicoccus</taxon>
    </lineage>
</organism>
<keyword evidence="4" id="KW-1185">Reference proteome</keyword>
<reference evidence="3" key="2">
    <citation type="submission" date="2020-09" db="EMBL/GenBank/DDBJ databases">
        <authorList>
            <person name="Sun Q."/>
            <person name="Kim S."/>
        </authorList>
    </citation>
    <scope>NUCLEOTIDE SEQUENCE</scope>
    <source>
        <strain evidence="3">KCTC 12870</strain>
    </source>
</reference>
<comment type="caution">
    <text evidence="3">The sequence shown here is derived from an EMBL/GenBank/DDBJ whole genome shotgun (WGS) entry which is preliminary data.</text>
</comment>
<reference evidence="3" key="1">
    <citation type="journal article" date="2014" name="Int. J. Syst. Evol. Microbiol.">
        <title>Complete genome sequence of Corynebacterium casei LMG S-19264T (=DSM 44701T), isolated from a smear-ripened cheese.</title>
        <authorList>
            <consortium name="US DOE Joint Genome Institute (JGI-PGF)"/>
            <person name="Walter F."/>
            <person name="Albersmeier A."/>
            <person name="Kalinowski J."/>
            <person name="Ruckert C."/>
        </authorList>
    </citation>
    <scope>NUCLEOTIDE SEQUENCE</scope>
    <source>
        <strain evidence="3">KCTC 12870</strain>
    </source>
</reference>
<dbReference type="PANTHER" id="PTHR10579:SF43">
    <property type="entry name" value="ZINC FINGER (C3HC4-TYPE RING FINGER) FAMILY PROTEIN"/>
    <property type="match status" value="1"/>
</dbReference>
<dbReference type="Proteomes" id="UP000642829">
    <property type="component" value="Unassembled WGS sequence"/>
</dbReference>
<dbReference type="AlphaFoldDB" id="A0A8J3DFC6"/>
<name>A0A8J3DFC6_9BACT</name>
<dbReference type="SMART" id="SM00327">
    <property type="entry name" value="VWA"/>
    <property type="match status" value="1"/>
</dbReference>
<sequence>MRGMNQLITRISLLAALTAGLTGAAFAKAAAEPLQVDAALDRPVISADKDESVVVQIKIRPDEIQSDHDRPPVNLSLVLDRSGSMQGDKIRQAIEAAQVAVGKLGPRDIVSVITYSDSASTLADSQYATRSNIKRIQSALSEVSANGSTAIYDGLNRGAAELRRRADEGYINRIVLLSDGLANRGPSGVSDFRDLARAFAGEDIVVSTVGLGGGFNEDIMTALAEAGQGNTYFVENASDLPRIFGAELGDALNVAATNIEIIITPREGVRIKRSLGREAEIKNNRAYFQMPQVYGGQDKLALLEIDAPQGKDGQTRDLVDVEVRYVPVSGGEARSQSVSVPIAYAASEVKIKESARVDVAQNVIDNRIAEAKKVAVGYADSGDLAKAATNLAITNDKIQQDYDFLGQSFTSASAEYLNKEEDAMRNGEFGNRQRKAYVTESYQKSNSQTVTNTQD</sequence>
<evidence type="ECO:0000256" key="1">
    <source>
        <dbReference type="SAM" id="SignalP"/>
    </source>
</evidence>
<feature type="chain" id="PRO_5035200073" description="VWFA domain-containing protein" evidence="1">
    <location>
        <begin position="28"/>
        <end position="455"/>
    </location>
</feature>
<dbReference type="InterPro" id="IPR051266">
    <property type="entry name" value="CLCR"/>
</dbReference>
<keyword evidence="1" id="KW-0732">Signal</keyword>